<dbReference type="Gene3D" id="2.40.128.330">
    <property type="match status" value="1"/>
</dbReference>
<dbReference type="CDD" id="cd12823">
    <property type="entry name" value="Mrs2_Mfm1p-like"/>
    <property type="match status" value="1"/>
</dbReference>
<evidence type="ECO:0000313" key="13">
    <source>
        <dbReference type="Proteomes" id="UP001590950"/>
    </source>
</evidence>
<evidence type="ECO:0000256" key="11">
    <source>
        <dbReference type="SAM" id="MobiDB-lite"/>
    </source>
</evidence>
<feature type="compositionally biased region" description="Basic and acidic residues" evidence="11">
    <location>
        <begin position="514"/>
        <end position="536"/>
    </location>
</feature>
<evidence type="ECO:0000256" key="2">
    <source>
        <dbReference type="ARBA" id="ARBA00009765"/>
    </source>
</evidence>
<evidence type="ECO:0000256" key="9">
    <source>
        <dbReference type="ARBA" id="ARBA00023136"/>
    </source>
</evidence>
<evidence type="ECO:0000256" key="4">
    <source>
        <dbReference type="ARBA" id="ARBA00022692"/>
    </source>
</evidence>
<organism evidence="12 13">
    <name type="scientific">Stereocaulon virgatum</name>
    <dbReference type="NCBI Taxonomy" id="373712"/>
    <lineage>
        <taxon>Eukaryota</taxon>
        <taxon>Fungi</taxon>
        <taxon>Dikarya</taxon>
        <taxon>Ascomycota</taxon>
        <taxon>Pezizomycotina</taxon>
        <taxon>Lecanoromycetes</taxon>
        <taxon>OSLEUM clade</taxon>
        <taxon>Lecanoromycetidae</taxon>
        <taxon>Lecanorales</taxon>
        <taxon>Lecanorineae</taxon>
        <taxon>Stereocaulaceae</taxon>
        <taxon>Stereocaulon</taxon>
    </lineage>
</organism>
<evidence type="ECO:0000256" key="10">
    <source>
        <dbReference type="RuleBase" id="RU366042"/>
    </source>
</evidence>
<evidence type="ECO:0000256" key="3">
    <source>
        <dbReference type="ARBA" id="ARBA00022448"/>
    </source>
</evidence>
<protein>
    <recommendedName>
        <fullName evidence="10">Magnesium transporter</fullName>
    </recommendedName>
</protein>
<keyword evidence="6" id="KW-0809">Transit peptide</keyword>
<evidence type="ECO:0000256" key="5">
    <source>
        <dbReference type="ARBA" id="ARBA00022842"/>
    </source>
</evidence>
<keyword evidence="3 10" id="KW-0813">Transport</keyword>
<feature type="region of interest" description="Disordered" evidence="11">
    <location>
        <begin position="512"/>
        <end position="536"/>
    </location>
</feature>
<dbReference type="PANTHER" id="PTHR13890:SF0">
    <property type="entry name" value="MAGNESIUM TRANSPORTER MRS2 HOMOLOG, MITOCHONDRIAL"/>
    <property type="match status" value="1"/>
</dbReference>
<evidence type="ECO:0000256" key="8">
    <source>
        <dbReference type="ARBA" id="ARBA00023065"/>
    </source>
</evidence>
<dbReference type="InterPro" id="IPR039204">
    <property type="entry name" value="MRS2-like"/>
</dbReference>
<keyword evidence="10" id="KW-0999">Mitochondrion inner membrane</keyword>
<keyword evidence="7 10" id="KW-1133">Transmembrane helix</keyword>
<keyword evidence="9 10" id="KW-0472">Membrane</keyword>
<keyword evidence="13" id="KW-1185">Reference proteome</keyword>
<gene>
    <name evidence="12" type="ORF">N7G274_004398</name>
</gene>
<keyword evidence="5 10" id="KW-0460">Magnesium</keyword>
<evidence type="ECO:0000256" key="7">
    <source>
        <dbReference type="ARBA" id="ARBA00022989"/>
    </source>
</evidence>
<comment type="similarity">
    <text evidence="2 10">Belongs to the CorA metal ion transporter (MIT) (TC 1.A.35) family.</text>
</comment>
<feature type="transmembrane region" description="Helical" evidence="10">
    <location>
        <begin position="457"/>
        <end position="478"/>
    </location>
</feature>
<feature type="region of interest" description="Disordered" evidence="11">
    <location>
        <begin position="91"/>
        <end position="110"/>
    </location>
</feature>
<proteinExistence type="inferred from homology"/>
<dbReference type="Pfam" id="PF22099">
    <property type="entry name" value="MRS2-like"/>
    <property type="match status" value="1"/>
</dbReference>
<evidence type="ECO:0000256" key="6">
    <source>
        <dbReference type="ARBA" id="ARBA00022946"/>
    </source>
</evidence>
<dbReference type="EMBL" id="JBEFKJ010000013">
    <property type="protein sequence ID" value="KAL2042639.1"/>
    <property type="molecule type" value="Genomic_DNA"/>
</dbReference>
<keyword evidence="4 10" id="KW-0812">Transmembrane</keyword>
<dbReference type="Proteomes" id="UP001590950">
    <property type="component" value="Unassembled WGS sequence"/>
</dbReference>
<name>A0ABR4AAY6_9LECA</name>
<evidence type="ECO:0000313" key="12">
    <source>
        <dbReference type="EMBL" id="KAL2042639.1"/>
    </source>
</evidence>
<comment type="caution">
    <text evidence="12">The sequence shown here is derived from an EMBL/GenBank/DDBJ whole genome shotgun (WGS) entry which is preliminary data.</text>
</comment>
<dbReference type="PANTHER" id="PTHR13890">
    <property type="entry name" value="RNA SPLICING PROTEIN MRS2, MITOCHONDRIAL"/>
    <property type="match status" value="1"/>
</dbReference>
<keyword evidence="10" id="KW-0496">Mitochondrion</keyword>
<accession>A0ABR4AAY6</accession>
<dbReference type="Gene3D" id="1.20.58.340">
    <property type="entry name" value="Magnesium transport protein CorA, transmembrane region"/>
    <property type="match status" value="1"/>
</dbReference>
<comment type="subcellular location">
    <subcellularLocation>
        <location evidence="1">Membrane</location>
        <topology evidence="1">Multi-pass membrane protein</topology>
    </subcellularLocation>
    <subcellularLocation>
        <location evidence="10">Mitochondrion inner membrane</location>
        <topology evidence="10">Multi-pass membrane protein</topology>
    </subcellularLocation>
</comment>
<reference evidence="12 13" key="1">
    <citation type="submission" date="2024-09" db="EMBL/GenBank/DDBJ databases">
        <title>Rethinking Asexuality: The Enigmatic Case of Functional Sexual Genes in Lepraria (Stereocaulaceae).</title>
        <authorList>
            <person name="Doellman M."/>
            <person name="Sun Y."/>
            <person name="Barcenas-Pena A."/>
            <person name="Lumbsch H.T."/>
            <person name="Grewe F."/>
        </authorList>
    </citation>
    <scope>NUCLEOTIDE SEQUENCE [LARGE SCALE GENOMIC DNA]</scope>
    <source>
        <strain evidence="12 13">Mercado 3170</strain>
    </source>
</reference>
<keyword evidence="8 10" id="KW-0406">Ion transport</keyword>
<sequence>MRSGAGLTVSAPSASLLRFLRLQSEQICFFTPSSQSLQPRASNPSARRRQAFPTNARCLTTTPCQEANVQSSLLNLDFLRPAAKLVPLSISTDGSAQKPGKLSSPSLIPTCRHGSTDTRPLLGRLWKQREQKQRAPLTPTGLPSLPSFLDELGGSNFAQNKTSKAGNELKLRCTEFDASGNVTLMDGEFKKSELIAKYGLLPRDLRKIDSSLLPHILVRPSAILINLLNLRVLIKHNCVLVLDAYGTTDSYTQSQFMYDLQGKLGQREASRQAGGLPYEFRAMEAVLISVTTGLEDEYKGVAQPVMRVLQELEEDIDRDKLRHLLIFSKKLGTFEQKARLVRDAIDDLLEADDDLVAMYLSERAQGKVREEDDHTEVEMLLESYHKVADEIVQAADNLVSNIRNTEEVVKAILDANRNSLMLLDLKFSIGTLGIGSGAFVASLYGMNLKNFIEESDFGFLGVTAWSAIFAAVVCTYGLKKLRKVQRVSMWGEQGARSRGTWRDVSPTAALPAESRLEREKRMRESRNDRAQHREALAHLPVVKEKPKYG</sequence>
<evidence type="ECO:0000256" key="1">
    <source>
        <dbReference type="ARBA" id="ARBA00004141"/>
    </source>
</evidence>
<comment type="caution">
    <text evidence="10">Lacks conserved residue(s) required for the propagation of feature annotation.</text>
</comment>